<dbReference type="AlphaFoldDB" id="A0A7C3PLE7"/>
<dbReference type="Gene3D" id="2.30.30.100">
    <property type="match status" value="1"/>
</dbReference>
<gene>
    <name evidence="2" type="ORF">ENR64_03755</name>
</gene>
<dbReference type="SUPFAM" id="SSF50182">
    <property type="entry name" value="Sm-like ribonucleoproteins"/>
    <property type="match status" value="1"/>
</dbReference>
<dbReference type="Pfam" id="PF21979">
    <property type="entry name" value="Hfq_1"/>
    <property type="match status" value="1"/>
</dbReference>
<accession>A0A7C3PLE7</accession>
<name>A0A7C3PLE7_9CYAN</name>
<dbReference type="InterPro" id="IPR053840">
    <property type="entry name" value="Hfq_1"/>
</dbReference>
<reference evidence="2" key="1">
    <citation type="journal article" date="2020" name="mSystems">
        <title>Genome- and Community-Level Interaction Insights into Carbon Utilization and Element Cycling Functions of Hydrothermarchaeota in Hydrothermal Sediment.</title>
        <authorList>
            <person name="Zhou Z."/>
            <person name="Liu Y."/>
            <person name="Xu W."/>
            <person name="Pan J."/>
            <person name="Luo Z.H."/>
            <person name="Li M."/>
        </authorList>
    </citation>
    <scope>NUCLEOTIDE SEQUENCE [LARGE SCALE GENOMIC DNA]</scope>
    <source>
        <strain evidence="2">SpSt-418</strain>
    </source>
</reference>
<dbReference type="InterPro" id="IPR010920">
    <property type="entry name" value="LSM_dom_sf"/>
</dbReference>
<comment type="caution">
    <text evidence="2">The sequence shown here is derived from an EMBL/GenBank/DDBJ whole genome shotgun (WGS) entry which is preliminary data.</text>
</comment>
<evidence type="ECO:0000313" key="2">
    <source>
        <dbReference type="EMBL" id="HFM96877.1"/>
    </source>
</evidence>
<dbReference type="NCBIfam" id="NF047718">
    <property type="entry name" value="Hfq_rel_Cyano"/>
    <property type="match status" value="1"/>
</dbReference>
<protein>
    <submittedName>
        <fullName evidence="2">RNA-binding protein hfq</fullName>
    </submittedName>
</protein>
<sequence length="71" mass="8153">MTSELEMGLPSVRQIQTLIKEGTEVELKLSTGDLLAGKVRWQDSICICLVDQYDQITIVWRQAIVYLKPRM</sequence>
<evidence type="ECO:0000259" key="1">
    <source>
        <dbReference type="Pfam" id="PF21979"/>
    </source>
</evidence>
<dbReference type="EMBL" id="DSRU01000048">
    <property type="protein sequence ID" value="HFM96877.1"/>
    <property type="molecule type" value="Genomic_DNA"/>
</dbReference>
<proteinExistence type="predicted"/>
<feature type="domain" description="Hfq-related" evidence="1">
    <location>
        <begin position="9"/>
        <end position="69"/>
    </location>
</feature>
<organism evidence="2">
    <name type="scientific">Oscillatoriales cyanobacterium SpSt-418</name>
    <dbReference type="NCBI Taxonomy" id="2282169"/>
    <lineage>
        <taxon>Bacteria</taxon>
        <taxon>Bacillati</taxon>
        <taxon>Cyanobacteriota</taxon>
        <taxon>Cyanophyceae</taxon>
        <taxon>Oscillatoriophycideae</taxon>
        <taxon>Oscillatoriales</taxon>
    </lineage>
</organism>